<evidence type="ECO:0000259" key="1">
    <source>
        <dbReference type="PROSITE" id="PS00028"/>
    </source>
</evidence>
<proteinExistence type="predicted"/>
<name>A0A653C1M9_CALMS</name>
<dbReference type="InterPro" id="IPR013087">
    <property type="entry name" value="Znf_C2H2_type"/>
</dbReference>
<sequence>MGKSRKRRRVVNGKVGRNSFEFYDFNHPAFSKHRLIGHIDVHDNSSYVHGLTKSDDHNSNASGSSKDHKLVTCLHCQTIFKSKTTLDDHVIKKHPEFIWQVTSKIHECTKCFYKTTFTHNLNRHMSQHPEAASSFKLSTCIHCDSTFKCKASLDKHIMGKHPEFMASVTSKLHECT</sequence>
<feature type="domain" description="C2H2-type" evidence="1">
    <location>
        <begin position="73"/>
        <end position="94"/>
    </location>
</feature>
<dbReference type="SMART" id="SM00355">
    <property type="entry name" value="ZnF_C2H2"/>
    <property type="match status" value="3"/>
</dbReference>
<protein>
    <recommendedName>
        <fullName evidence="1">C2H2-type domain-containing protein</fullName>
    </recommendedName>
</protein>
<reference evidence="2 3" key="1">
    <citation type="submission" date="2019-01" db="EMBL/GenBank/DDBJ databases">
        <authorList>
            <person name="Sayadi A."/>
        </authorList>
    </citation>
    <scope>NUCLEOTIDE SEQUENCE [LARGE SCALE GENOMIC DNA]</scope>
</reference>
<evidence type="ECO:0000313" key="2">
    <source>
        <dbReference type="EMBL" id="VEN41784.1"/>
    </source>
</evidence>
<dbReference type="OrthoDB" id="6666614at2759"/>
<dbReference type="Gene3D" id="3.30.160.60">
    <property type="entry name" value="Classic Zinc Finger"/>
    <property type="match status" value="1"/>
</dbReference>
<gene>
    <name evidence="2" type="ORF">CALMAC_LOCUS5498</name>
</gene>
<dbReference type="PROSITE" id="PS00028">
    <property type="entry name" value="ZINC_FINGER_C2H2_1"/>
    <property type="match status" value="2"/>
</dbReference>
<keyword evidence="3" id="KW-1185">Reference proteome</keyword>
<dbReference type="EMBL" id="CAACVG010006794">
    <property type="protein sequence ID" value="VEN41784.1"/>
    <property type="molecule type" value="Genomic_DNA"/>
</dbReference>
<organism evidence="2 3">
    <name type="scientific">Callosobruchus maculatus</name>
    <name type="common">Southern cowpea weevil</name>
    <name type="synonym">Pulse bruchid</name>
    <dbReference type="NCBI Taxonomy" id="64391"/>
    <lineage>
        <taxon>Eukaryota</taxon>
        <taxon>Metazoa</taxon>
        <taxon>Ecdysozoa</taxon>
        <taxon>Arthropoda</taxon>
        <taxon>Hexapoda</taxon>
        <taxon>Insecta</taxon>
        <taxon>Pterygota</taxon>
        <taxon>Neoptera</taxon>
        <taxon>Endopterygota</taxon>
        <taxon>Coleoptera</taxon>
        <taxon>Polyphaga</taxon>
        <taxon>Cucujiformia</taxon>
        <taxon>Chrysomeloidea</taxon>
        <taxon>Chrysomelidae</taxon>
        <taxon>Bruchinae</taxon>
        <taxon>Bruchini</taxon>
        <taxon>Callosobruchus</taxon>
    </lineage>
</organism>
<evidence type="ECO:0000313" key="3">
    <source>
        <dbReference type="Proteomes" id="UP000410492"/>
    </source>
</evidence>
<dbReference type="AlphaFoldDB" id="A0A653C1M9"/>
<feature type="non-terminal residue" evidence="2">
    <location>
        <position position="176"/>
    </location>
</feature>
<feature type="domain" description="C2H2-type" evidence="1">
    <location>
        <begin position="140"/>
        <end position="161"/>
    </location>
</feature>
<dbReference type="Proteomes" id="UP000410492">
    <property type="component" value="Unassembled WGS sequence"/>
</dbReference>
<accession>A0A653C1M9</accession>